<organism evidence="1 2">
    <name type="scientific">Demequina muriae</name>
    <dbReference type="NCBI Taxonomy" id="3051664"/>
    <lineage>
        <taxon>Bacteria</taxon>
        <taxon>Bacillati</taxon>
        <taxon>Actinomycetota</taxon>
        <taxon>Actinomycetes</taxon>
        <taxon>Micrococcales</taxon>
        <taxon>Demequinaceae</taxon>
        <taxon>Demequina</taxon>
    </lineage>
</organism>
<dbReference type="RefSeq" id="WP_301141158.1">
    <property type="nucleotide sequence ID" value="NZ_JAUHQA010000001.1"/>
</dbReference>
<reference evidence="1" key="1">
    <citation type="submission" date="2023-06" db="EMBL/GenBank/DDBJ databases">
        <title>Egi l300058.</title>
        <authorList>
            <person name="Gao L."/>
            <person name="Fang B.-Z."/>
            <person name="Li W.-J."/>
        </authorList>
    </citation>
    <scope>NUCLEOTIDE SEQUENCE</scope>
    <source>
        <strain evidence="1">EGI L300058</strain>
    </source>
</reference>
<dbReference type="Proteomes" id="UP001172708">
    <property type="component" value="Unassembled WGS sequence"/>
</dbReference>
<dbReference type="EMBL" id="JAUHQA010000001">
    <property type="protein sequence ID" value="MDN4479912.1"/>
    <property type="molecule type" value="Genomic_DNA"/>
</dbReference>
<proteinExistence type="predicted"/>
<protein>
    <submittedName>
        <fullName evidence="1">Uncharacterized protein</fullName>
    </submittedName>
</protein>
<accession>A0ABT8GEQ4</accession>
<keyword evidence="2" id="KW-1185">Reference proteome</keyword>
<gene>
    <name evidence="1" type="ORF">QQX02_03120</name>
</gene>
<comment type="caution">
    <text evidence="1">The sequence shown here is derived from an EMBL/GenBank/DDBJ whole genome shotgun (WGS) entry which is preliminary data.</text>
</comment>
<evidence type="ECO:0000313" key="2">
    <source>
        <dbReference type="Proteomes" id="UP001172708"/>
    </source>
</evidence>
<sequence>MNTPNTHRQEALAAILDPLLGDAVSDLEFTEMVDLLSAPARDAA</sequence>
<name>A0ABT8GEQ4_9MICO</name>
<evidence type="ECO:0000313" key="1">
    <source>
        <dbReference type="EMBL" id="MDN4479912.1"/>
    </source>
</evidence>